<dbReference type="PROSITE" id="PS50240">
    <property type="entry name" value="TRYPSIN_DOM"/>
    <property type="match status" value="1"/>
</dbReference>
<protein>
    <submittedName>
        <fullName evidence="6">S1 family peptidase</fullName>
    </submittedName>
</protein>
<name>A0ABW7IC09_9VIBR</name>
<organism evidence="6 7">
    <name type="scientific">Vibrio barjaei</name>
    <dbReference type="NCBI Taxonomy" id="1676683"/>
    <lineage>
        <taxon>Bacteria</taxon>
        <taxon>Pseudomonadati</taxon>
        <taxon>Pseudomonadota</taxon>
        <taxon>Gammaproteobacteria</taxon>
        <taxon>Vibrionales</taxon>
        <taxon>Vibrionaceae</taxon>
        <taxon>Vibrio</taxon>
    </lineage>
</organism>
<dbReference type="CDD" id="cd00190">
    <property type="entry name" value="Tryp_SPc"/>
    <property type="match status" value="1"/>
</dbReference>
<evidence type="ECO:0000313" key="7">
    <source>
        <dbReference type="Proteomes" id="UP001607125"/>
    </source>
</evidence>
<accession>A0ABW7IC09</accession>
<dbReference type="InterPro" id="IPR051487">
    <property type="entry name" value="Ser/Thr_Proteases_Immune/Dev"/>
</dbReference>
<dbReference type="PRINTS" id="PR00722">
    <property type="entry name" value="CHYMOTRYPSIN"/>
</dbReference>
<evidence type="ECO:0000256" key="1">
    <source>
        <dbReference type="ARBA" id="ARBA00023157"/>
    </source>
</evidence>
<keyword evidence="3" id="KW-0812">Transmembrane</keyword>
<keyword evidence="2" id="KW-0645">Protease</keyword>
<dbReference type="InterPro" id="IPR001254">
    <property type="entry name" value="Trypsin_dom"/>
</dbReference>
<keyword evidence="3" id="KW-1133">Transmembrane helix</keyword>
<dbReference type="SMART" id="SM00020">
    <property type="entry name" value="Tryp_SPc"/>
    <property type="match status" value="1"/>
</dbReference>
<feature type="transmembrane region" description="Helical" evidence="3">
    <location>
        <begin position="327"/>
        <end position="346"/>
    </location>
</feature>
<dbReference type="PROSITE" id="PS00135">
    <property type="entry name" value="TRYPSIN_SER"/>
    <property type="match status" value="1"/>
</dbReference>
<dbReference type="InterPro" id="IPR018114">
    <property type="entry name" value="TRYPSIN_HIS"/>
</dbReference>
<dbReference type="InterPro" id="IPR020008">
    <property type="entry name" value="GlyGly_CTERM"/>
</dbReference>
<keyword evidence="2" id="KW-0378">Hydrolase</keyword>
<dbReference type="InterPro" id="IPR033116">
    <property type="entry name" value="TRYPSIN_SER"/>
</dbReference>
<feature type="chain" id="PRO_5046952894" evidence="4">
    <location>
        <begin position="29"/>
        <end position="351"/>
    </location>
</feature>
<sequence length="351" mass="37103">MKSWFANHSGAVLALLSSLSVVTLPSNAAEIDIAPMIVGGEDASINDFDSFASLYIDSTDYDGRYSGGAYCGGTFLTSEYVMTAAHCLEGDMGALLFTSAVAMLESERDFLNADRRRVTEVYIHPDFNNNITLLLPNDIAILKLESPASSGSNVNRVTTQSYRNVNETFVAVGHGNTRSGVDGTPILQKANLFWVSNAVCASNFQNGNNLTDKQVCFSGDVSQSTGLKAGTCQGDSGGPIYWNNNGSYQQVGITSFGPATCGDPQSLVTAAYTEIADYATWIDSVLAGSETPFIVSDEQARLDYLSVNGQVIYTGGTISTNTSSGGGGGGALTWLASLALIVIAAYRRRLS</sequence>
<dbReference type="InterPro" id="IPR043504">
    <property type="entry name" value="Peptidase_S1_PA_chymotrypsin"/>
</dbReference>
<reference evidence="6 7" key="1">
    <citation type="submission" date="2024-10" db="EMBL/GenBank/DDBJ databases">
        <authorList>
            <person name="Yibar A."/>
            <person name="Saticioglu I.B."/>
            <person name="Duman M."/>
            <person name="Ajmi N."/>
            <person name="Gurler F."/>
            <person name="Ay H."/>
            <person name="Onuk E."/>
            <person name="Guler S."/>
            <person name="Romalde J.L."/>
        </authorList>
    </citation>
    <scope>NUCLEOTIDE SEQUENCE [LARGE SCALE GENOMIC DNA]</scope>
    <source>
        <strain evidence="6 7">1-TCBS-B</strain>
    </source>
</reference>
<feature type="signal peptide" evidence="4">
    <location>
        <begin position="1"/>
        <end position="28"/>
    </location>
</feature>
<keyword evidence="7" id="KW-1185">Reference proteome</keyword>
<evidence type="ECO:0000313" key="6">
    <source>
        <dbReference type="EMBL" id="MFH0259115.1"/>
    </source>
</evidence>
<dbReference type="SUPFAM" id="SSF50494">
    <property type="entry name" value="Trypsin-like serine proteases"/>
    <property type="match status" value="1"/>
</dbReference>
<evidence type="ECO:0000259" key="5">
    <source>
        <dbReference type="PROSITE" id="PS50240"/>
    </source>
</evidence>
<evidence type="ECO:0000256" key="3">
    <source>
        <dbReference type="SAM" id="Phobius"/>
    </source>
</evidence>
<dbReference type="PANTHER" id="PTHR24256">
    <property type="entry name" value="TRYPTASE-RELATED"/>
    <property type="match status" value="1"/>
</dbReference>
<dbReference type="Pfam" id="PF00089">
    <property type="entry name" value="Trypsin"/>
    <property type="match status" value="1"/>
</dbReference>
<dbReference type="NCBIfam" id="TIGR03501">
    <property type="entry name" value="GlyGly_CTERM"/>
    <property type="match status" value="1"/>
</dbReference>
<keyword evidence="3" id="KW-0472">Membrane</keyword>
<evidence type="ECO:0000256" key="4">
    <source>
        <dbReference type="SAM" id="SignalP"/>
    </source>
</evidence>
<dbReference type="RefSeq" id="WP_063605111.1">
    <property type="nucleotide sequence ID" value="NZ_JBIHSF010000004.1"/>
</dbReference>
<dbReference type="Proteomes" id="UP001607125">
    <property type="component" value="Unassembled WGS sequence"/>
</dbReference>
<keyword evidence="1" id="KW-1015">Disulfide bond</keyword>
<feature type="domain" description="Peptidase S1" evidence="5">
    <location>
        <begin position="37"/>
        <end position="287"/>
    </location>
</feature>
<evidence type="ECO:0000256" key="2">
    <source>
        <dbReference type="RuleBase" id="RU363034"/>
    </source>
</evidence>
<gene>
    <name evidence="6" type="ORF">ACGRH2_01460</name>
</gene>
<comment type="caution">
    <text evidence="6">The sequence shown here is derived from an EMBL/GenBank/DDBJ whole genome shotgun (WGS) entry which is preliminary data.</text>
</comment>
<dbReference type="Gene3D" id="2.40.10.10">
    <property type="entry name" value="Trypsin-like serine proteases"/>
    <property type="match status" value="1"/>
</dbReference>
<dbReference type="EMBL" id="JBIHSF010000004">
    <property type="protein sequence ID" value="MFH0259115.1"/>
    <property type="molecule type" value="Genomic_DNA"/>
</dbReference>
<dbReference type="InterPro" id="IPR001314">
    <property type="entry name" value="Peptidase_S1A"/>
</dbReference>
<dbReference type="InterPro" id="IPR009003">
    <property type="entry name" value="Peptidase_S1_PA"/>
</dbReference>
<keyword evidence="4" id="KW-0732">Signal</keyword>
<dbReference type="PROSITE" id="PS00134">
    <property type="entry name" value="TRYPSIN_HIS"/>
    <property type="match status" value="1"/>
</dbReference>
<keyword evidence="2" id="KW-0720">Serine protease</keyword>
<proteinExistence type="predicted"/>